<sequence length="432" mass="48900">MKTAIYILVITCMNEVLMNPVKLSQQHSDFKPLEQPFFRATSAKNKLEHLQKMLKKVKETCVTCNELSNTLNQNLSITLQEEGNMHINRAKESSMTTVPSLQSRVENILRRSPHKEQKLQKKLPGILRMEMEMEEKYTSKNLTECSFTCPNDKSLFPCVCDPCEKSINCSAIGNLTQLYQLFNSISFPATKFDTFLLSSPPQLSQTLGSVFLDNTFGLVSFKEILVENTDVEQVMSQAFNGSENTLAKLTFRWNYNLKDFPFAQLASFPYLETLEVSGGSLGSVPAFSKAPSLAMVFLNQNKITEISPMAFANLPELTVLDLGFNNLQTIEENCFYFSAWAVITYLDDSNISFIHERAFSYHQPGYLDVSTNKLTALDQKVFQPILDFIIANEYNSFVDAEENPLCCSNITWILTSPAYDLYTSLSIPPCTW</sequence>
<dbReference type="InterPro" id="IPR032675">
    <property type="entry name" value="LRR_dom_sf"/>
</dbReference>
<reference evidence="4 5" key="1">
    <citation type="journal article" date="2024" name="BMC Genomics">
        <title>Genome assembly of redclaw crayfish (Cherax quadricarinatus) provides insights into its immune adaptation and hypoxia tolerance.</title>
        <authorList>
            <person name="Liu Z."/>
            <person name="Zheng J."/>
            <person name="Li H."/>
            <person name="Fang K."/>
            <person name="Wang S."/>
            <person name="He J."/>
            <person name="Zhou D."/>
            <person name="Weng S."/>
            <person name="Chi M."/>
            <person name="Gu Z."/>
            <person name="He J."/>
            <person name="Li F."/>
            <person name="Wang M."/>
        </authorList>
    </citation>
    <scope>NUCLEOTIDE SEQUENCE [LARGE SCALE GENOMIC DNA]</scope>
    <source>
        <strain evidence="4">ZL_2023a</strain>
    </source>
</reference>
<keyword evidence="2" id="KW-0732">Signal</keyword>
<protein>
    <submittedName>
        <fullName evidence="4">Uncharacterized protein</fullName>
    </submittedName>
</protein>
<dbReference type="Proteomes" id="UP001445076">
    <property type="component" value="Unassembled WGS sequence"/>
</dbReference>
<dbReference type="GO" id="GO:0005615">
    <property type="term" value="C:extracellular space"/>
    <property type="evidence" value="ECO:0007669"/>
    <property type="project" value="TreeGrafter"/>
</dbReference>
<proteinExistence type="predicted"/>
<keyword evidence="3" id="KW-0677">Repeat</keyword>
<evidence type="ECO:0000313" key="5">
    <source>
        <dbReference type="Proteomes" id="UP001445076"/>
    </source>
</evidence>
<dbReference type="GO" id="GO:0031012">
    <property type="term" value="C:extracellular matrix"/>
    <property type="evidence" value="ECO:0007669"/>
    <property type="project" value="TreeGrafter"/>
</dbReference>
<evidence type="ECO:0000256" key="2">
    <source>
        <dbReference type="ARBA" id="ARBA00022729"/>
    </source>
</evidence>
<comment type="caution">
    <text evidence="4">The sequence shown here is derived from an EMBL/GenBank/DDBJ whole genome shotgun (WGS) entry which is preliminary data.</text>
</comment>
<dbReference type="SUPFAM" id="SSF52058">
    <property type="entry name" value="L domain-like"/>
    <property type="match status" value="1"/>
</dbReference>
<dbReference type="PANTHER" id="PTHR24373:SF398">
    <property type="entry name" value="LEUCINE-RICH REPEAT-CONTAINING G-PROTEIN COUPLED RECEPTOR 6"/>
    <property type="match status" value="1"/>
</dbReference>
<dbReference type="InterPro" id="IPR001611">
    <property type="entry name" value="Leu-rich_rpt"/>
</dbReference>
<name>A0AAW0W710_CHEQU</name>
<evidence type="ECO:0000256" key="3">
    <source>
        <dbReference type="ARBA" id="ARBA00022737"/>
    </source>
</evidence>
<dbReference type="InterPro" id="IPR050328">
    <property type="entry name" value="Dev_Immune_Receptor"/>
</dbReference>
<keyword evidence="5" id="KW-1185">Reference proteome</keyword>
<dbReference type="InterPro" id="IPR003591">
    <property type="entry name" value="Leu-rich_rpt_typical-subtyp"/>
</dbReference>
<dbReference type="PANTHER" id="PTHR24373">
    <property type="entry name" value="SLIT RELATED LEUCINE-RICH REPEAT NEURONAL PROTEIN"/>
    <property type="match status" value="1"/>
</dbReference>
<dbReference type="SMART" id="SM00369">
    <property type="entry name" value="LRR_TYP"/>
    <property type="match status" value="3"/>
</dbReference>
<evidence type="ECO:0000313" key="4">
    <source>
        <dbReference type="EMBL" id="KAK8725218.1"/>
    </source>
</evidence>
<dbReference type="AlphaFoldDB" id="A0AAW0W710"/>
<evidence type="ECO:0000256" key="1">
    <source>
        <dbReference type="ARBA" id="ARBA00022614"/>
    </source>
</evidence>
<dbReference type="EMBL" id="JARKIK010000083">
    <property type="protein sequence ID" value="KAK8725218.1"/>
    <property type="molecule type" value="Genomic_DNA"/>
</dbReference>
<gene>
    <name evidence="4" type="ORF">OTU49_010758</name>
</gene>
<keyword evidence="1" id="KW-0433">Leucine-rich repeat</keyword>
<organism evidence="4 5">
    <name type="scientific">Cherax quadricarinatus</name>
    <name type="common">Australian red claw crayfish</name>
    <dbReference type="NCBI Taxonomy" id="27406"/>
    <lineage>
        <taxon>Eukaryota</taxon>
        <taxon>Metazoa</taxon>
        <taxon>Ecdysozoa</taxon>
        <taxon>Arthropoda</taxon>
        <taxon>Crustacea</taxon>
        <taxon>Multicrustacea</taxon>
        <taxon>Malacostraca</taxon>
        <taxon>Eumalacostraca</taxon>
        <taxon>Eucarida</taxon>
        <taxon>Decapoda</taxon>
        <taxon>Pleocyemata</taxon>
        <taxon>Astacidea</taxon>
        <taxon>Parastacoidea</taxon>
        <taxon>Parastacidae</taxon>
        <taxon>Cherax</taxon>
    </lineage>
</organism>
<accession>A0AAW0W710</accession>
<dbReference type="Gene3D" id="3.80.10.10">
    <property type="entry name" value="Ribonuclease Inhibitor"/>
    <property type="match status" value="2"/>
</dbReference>
<dbReference type="PROSITE" id="PS51450">
    <property type="entry name" value="LRR"/>
    <property type="match status" value="1"/>
</dbReference>
<dbReference type="Pfam" id="PF13855">
    <property type="entry name" value="LRR_8"/>
    <property type="match status" value="1"/>
</dbReference>